<evidence type="ECO:0000256" key="2">
    <source>
        <dbReference type="ARBA" id="ARBA00022475"/>
    </source>
</evidence>
<gene>
    <name evidence="9" type="ORF">MIND_00802300</name>
</gene>
<dbReference type="GeneID" id="59347218"/>
<dbReference type="RefSeq" id="XP_037217944.1">
    <property type="nucleotide sequence ID" value="XM_037364702.1"/>
</dbReference>
<dbReference type="SUPFAM" id="SSF88713">
    <property type="entry name" value="Glycoside hydrolase/deacetylase"/>
    <property type="match status" value="1"/>
</dbReference>
<dbReference type="GO" id="GO:0098552">
    <property type="term" value="C:side of membrane"/>
    <property type="evidence" value="ECO:0007669"/>
    <property type="project" value="UniProtKB-KW"/>
</dbReference>
<evidence type="ECO:0000256" key="6">
    <source>
        <dbReference type="ARBA" id="ARBA00023288"/>
    </source>
</evidence>
<dbReference type="Gene3D" id="3.20.20.370">
    <property type="entry name" value="Glycoside hydrolase/deacetylase"/>
    <property type="match status" value="1"/>
</dbReference>
<keyword evidence="3" id="KW-0336">GPI-anchor</keyword>
<dbReference type="CDD" id="cd10938">
    <property type="entry name" value="CE4_HpPgdA_like"/>
    <property type="match status" value="1"/>
</dbReference>
<dbReference type="InterPro" id="IPR002509">
    <property type="entry name" value="NODB_dom"/>
</dbReference>
<evidence type="ECO:0000256" key="7">
    <source>
        <dbReference type="ARBA" id="ARBA00023316"/>
    </source>
</evidence>
<dbReference type="PROSITE" id="PS51677">
    <property type="entry name" value="NODB"/>
    <property type="match status" value="1"/>
</dbReference>
<name>A0A8H6SH27_9AGAR</name>
<dbReference type="InterPro" id="IPR002213">
    <property type="entry name" value="UDP_glucos_trans"/>
</dbReference>
<keyword evidence="2" id="KW-1003">Cell membrane</keyword>
<keyword evidence="5" id="KW-0472">Membrane</keyword>
<dbReference type="GO" id="GO:0005886">
    <property type="term" value="C:plasma membrane"/>
    <property type="evidence" value="ECO:0007669"/>
    <property type="project" value="UniProtKB-SubCell"/>
</dbReference>
<accession>A0A8H6SH27</accession>
<protein>
    <submittedName>
        <fullName evidence="9">Polysaccharide deacetylase family protein</fullName>
    </submittedName>
</protein>
<dbReference type="GO" id="GO:0016810">
    <property type="term" value="F:hydrolase activity, acting on carbon-nitrogen (but not peptide) bonds"/>
    <property type="evidence" value="ECO:0007669"/>
    <property type="project" value="InterPro"/>
</dbReference>
<dbReference type="GO" id="GO:0008194">
    <property type="term" value="F:UDP-glycosyltransferase activity"/>
    <property type="evidence" value="ECO:0007669"/>
    <property type="project" value="InterPro"/>
</dbReference>
<sequence length="852" mass="94819">MHHILTLLPPAWGHSVSYLHLALQMLKADTTLVISILQHNLVVAQMERELATCDYDTARLRIIGVGDKTIVFGPTAVMEMFGQLLGGWAEALPGFAAGSPEWPKPRSIHLDFRSGGPIIDATKAAMGPECKLLMWFTCAGMSLKAHFNEYDWIGITEEIYADEKRRAGRSKEEIGVQVATAWNGSDKVSGKIVSNPGVADMYDYERVSLASGVPVANFPIFCSGTKMAQIVDGYIICSGRFFEPVGVPFLREFYKEKGQELFTVGFQSHEKYFADNAVPNPVTNETVKSFLDEALAKYGKNSALYISFGSLFFPVATPKHIEALIETLLSLEQPFPFIFALGGSMASLPQELIDRVNKSGKGLVCDYWVEQRAILQHDALGWFLTHGGWNSVTEAFLVGLPLIIWPAGAEQPINAAFLSAEPDPVAIELLQIRTGDAIGPSLRHGDEVKITGTVEDAVAEFKTVFGGARGEKGERLRVNAKRMAKVIREGRISEAPGEIRRLTQRQFATVAALLASYGHVTTIRVLICSSQVNPQRFTMPDNKKRVLCSYGVDVDAVAGWLGSYGGEDSTSDISRGLFAGTVGTRRLLKLFDKYNIKTTWFIPGHSLDTFPEECALVRDAGHEIGLHGYSHENPKDMTLEQQRDVLDKTYRQLTAFCGGVPPRGSVAPWWETSREGAELLLSYGIEYDHSMGHDDCRMYWLRTGDEWTKIDYSQPAKTWMKPLVQGIPTGLVEIPANWYLDDLPPMMFIKSAPNSHGFVNARDVEAIWKDHFDYFYREYDEFVFPMTIHPDVSGRPHALLMQERIIEHINKHEGVEWVTMAQMCDEFKSKNMVPAGALLPASRQEVNSMLSS</sequence>
<evidence type="ECO:0000259" key="8">
    <source>
        <dbReference type="PROSITE" id="PS51677"/>
    </source>
</evidence>
<dbReference type="PANTHER" id="PTHR47561">
    <property type="entry name" value="POLYSACCHARIDE DEACETYLASE FAMILY PROTEIN (AFU_ORTHOLOGUE AFUA_6G05030)"/>
    <property type="match status" value="1"/>
</dbReference>
<comment type="caution">
    <text evidence="9">The sequence shown here is derived from an EMBL/GenBank/DDBJ whole genome shotgun (WGS) entry which is preliminary data.</text>
</comment>
<dbReference type="InterPro" id="IPR037950">
    <property type="entry name" value="PgdA-like"/>
</dbReference>
<evidence type="ECO:0000313" key="9">
    <source>
        <dbReference type="EMBL" id="KAF7298556.1"/>
    </source>
</evidence>
<dbReference type="EMBL" id="JACAZF010000007">
    <property type="protein sequence ID" value="KAF7298556.1"/>
    <property type="molecule type" value="Genomic_DNA"/>
</dbReference>
<evidence type="ECO:0000256" key="5">
    <source>
        <dbReference type="ARBA" id="ARBA00023136"/>
    </source>
</evidence>
<keyword evidence="10" id="KW-1185">Reference proteome</keyword>
<keyword evidence="4" id="KW-0808">Transferase</keyword>
<dbReference type="Gene3D" id="3.40.50.2000">
    <property type="entry name" value="Glycogen Phosphorylase B"/>
    <property type="match status" value="1"/>
</dbReference>
<dbReference type="InterPro" id="IPR011330">
    <property type="entry name" value="Glyco_hydro/deAcase_b/a-brl"/>
</dbReference>
<feature type="domain" description="NodB homology" evidence="8">
    <location>
        <begin position="569"/>
        <end position="818"/>
    </location>
</feature>
<dbReference type="SUPFAM" id="SSF53756">
    <property type="entry name" value="UDP-Glycosyltransferase/glycogen phosphorylase"/>
    <property type="match status" value="1"/>
</dbReference>
<dbReference type="Proteomes" id="UP000636479">
    <property type="component" value="Unassembled WGS sequence"/>
</dbReference>
<proteinExistence type="predicted"/>
<evidence type="ECO:0000256" key="3">
    <source>
        <dbReference type="ARBA" id="ARBA00022622"/>
    </source>
</evidence>
<evidence type="ECO:0000256" key="4">
    <source>
        <dbReference type="ARBA" id="ARBA00022679"/>
    </source>
</evidence>
<dbReference type="GO" id="GO:0071555">
    <property type="term" value="P:cell wall organization"/>
    <property type="evidence" value="ECO:0007669"/>
    <property type="project" value="UniProtKB-KW"/>
</dbReference>
<dbReference type="AlphaFoldDB" id="A0A8H6SH27"/>
<evidence type="ECO:0000313" key="10">
    <source>
        <dbReference type="Proteomes" id="UP000636479"/>
    </source>
</evidence>
<comment type="subcellular location">
    <subcellularLocation>
        <location evidence="1">Cell membrane</location>
        <topology evidence="1">Lipid-anchor</topology>
        <topology evidence="1">GPI-anchor</topology>
    </subcellularLocation>
</comment>
<dbReference type="OrthoDB" id="3162524at2759"/>
<reference evidence="9" key="1">
    <citation type="submission" date="2020-05" db="EMBL/GenBank/DDBJ databases">
        <title>Mycena genomes resolve the evolution of fungal bioluminescence.</title>
        <authorList>
            <person name="Tsai I.J."/>
        </authorList>
    </citation>
    <scope>NUCLEOTIDE SEQUENCE</scope>
    <source>
        <strain evidence="9">171206Taipei</strain>
    </source>
</reference>
<dbReference type="Pfam" id="PF00201">
    <property type="entry name" value="UDPGT"/>
    <property type="match status" value="1"/>
</dbReference>
<dbReference type="PANTHER" id="PTHR47561:SF1">
    <property type="entry name" value="POLYSACCHARIDE DEACETYLASE FAMILY PROTEIN (AFU_ORTHOLOGUE AFUA_6G05030)"/>
    <property type="match status" value="1"/>
</dbReference>
<organism evidence="9 10">
    <name type="scientific">Mycena indigotica</name>
    <dbReference type="NCBI Taxonomy" id="2126181"/>
    <lineage>
        <taxon>Eukaryota</taxon>
        <taxon>Fungi</taxon>
        <taxon>Dikarya</taxon>
        <taxon>Basidiomycota</taxon>
        <taxon>Agaricomycotina</taxon>
        <taxon>Agaricomycetes</taxon>
        <taxon>Agaricomycetidae</taxon>
        <taxon>Agaricales</taxon>
        <taxon>Marasmiineae</taxon>
        <taxon>Mycenaceae</taxon>
        <taxon>Mycena</taxon>
    </lineage>
</organism>
<dbReference type="Pfam" id="PF01522">
    <property type="entry name" value="Polysacc_deac_1"/>
    <property type="match status" value="1"/>
</dbReference>
<evidence type="ECO:0000256" key="1">
    <source>
        <dbReference type="ARBA" id="ARBA00004609"/>
    </source>
</evidence>
<dbReference type="GO" id="GO:0005975">
    <property type="term" value="P:carbohydrate metabolic process"/>
    <property type="evidence" value="ECO:0007669"/>
    <property type="project" value="InterPro"/>
</dbReference>
<keyword evidence="6" id="KW-0449">Lipoprotein</keyword>
<keyword evidence="7" id="KW-0961">Cell wall biogenesis/degradation</keyword>
<keyword evidence="3" id="KW-0325">Glycoprotein</keyword>